<dbReference type="InterPro" id="IPR017938">
    <property type="entry name" value="Riboflavin_synthase-like_b-brl"/>
</dbReference>
<dbReference type="SUPFAM" id="SSF52343">
    <property type="entry name" value="Ferredoxin reductase-like, C-terminal NADP-linked domain"/>
    <property type="match status" value="1"/>
</dbReference>
<keyword evidence="6" id="KW-0274">FAD</keyword>
<dbReference type="Gene3D" id="2.40.30.10">
    <property type="entry name" value="Translation factors"/>
    <property type="match status" value="1"/>
</dbReference>
<evidence type="ECO:0000256" key="3">
    <source>
        <dbReference type="ARBA" id="ARBA00008312"/>
    </source>
</evidence>
<evidence type="ECO:0000256" key="9">
    <source>
        <dbReference type="ARBA" id="ARBA00047776"/>
    </source>
</evidence>
<evidence type="ECO:0000256" key="6">
    <source>
        <dbReference type="ARBA" id="ARBA00022827"/>
    </source>
</evidence>
<dbReference type="GO" id="GO:0004324">
    <property type="term" value="F:ferredoxin-NADP+ reductase activity"/>
    <property type="evidence" value="ECO:0007669"/>
    <property type="project" value="UniProtKB-EC"/>
</dbReference>
<comment type="cofactor">
    <cofactor evidence="1">
        <name>FAD</name>
        <dbReference type="ChEBI" id="CHEBI:57692"/>
    </cofactor>
</comment>
<evidence type="ECO:0000256" key="5">
    <source>
        <dbReference type="ARBA" id="ARBA00022630"/>
    </source>
</evidence>
<sequence>MALKVDLCSVMHAKMLPGKGLGFNHSGSQAGIGEICHIVLNHGGKFSFVEGQFLHVHFQSVLRDFSIASSRNGDSFDGQTLSLCVRRADLTEQSVSNYLCNLKPGDEVQISGPVDGKMVFVQEPPEGKHIMVGTATGIAPFRSNLQRLFVDPNSGVTFNGLAAWLISGADDYNSLLYDNEFTQIEKDNSYHFKYQRALNNSVDDSIYEGRDEIFRLLNGGAYIYFAGSKSMMPEILEIFEKIAQEKVNVSISSLPATISPSRAREACKWVIFRMGTVVSSGEVFLSAILVFELSRFLSLPHRVGEGVAVSSRAIGRRPPGMRWCVDARPIHVRGDGLLPHP</sequence>
<evidence type="ECO:0000313" key="12">
    <source>
        <dbReference type="Proteomes" id="UP001085076"/>
    </source>
</evidence>
<dbReference type="InterPro" id="IPR039261">
    <property type="entry name" value="FNR_nucleotide-bd"/>
</dbReference>
<dbReference type="InterPro" id="IPR001433">
    <property type="entry name" value="OxRdtase_FAD/NAD-bd"/>
</dbReference>
<comment type="pathway">
    <text evidence="2">Energy metabolism; photosynthesis.</text>
</comment>
<proteinExistence type="inferred from homology"/>
<evidence type="ECO:0000256" key="1">
    <source>
        <dbReference type="ARBA" id="ARBA00001974"/>
    </source>
</evidence>
<evidence type="ECO:0000256" key="2">
    <source>
        <dbReference type="ARBA" id="ARBA00004748"/>
    </source>
</evidence>
<comment type="caution">
    <text evidence="11">The sequence shown here is derived from an EMBL/GenBank/DDBJ whole genome shotgun (WGS) entry which is preliminary data.</text>
</comment>
<organism evidence="11 12">
    <name type="scientific">Dioscorea zingiberensis</name>
    <dbReference type="NCBI Taxonomy" id="325984"/>
    <lineage>
        <taxon>Eukaryota</taxon>
        <taxon>Viridiplantae</taxon>
        <taxon>Streptophyta</taxon>
        <taxon>Embryophyta</taxon>
        <taxon>Tracheophyta</taxon>
        <taxon>Spermatophyta</taxon>
        <taxon>Magnoliopsida</taxon>
        <taxon>Liliopsida</taxon>
        <taxon>Dioscoreales</taxon>
        <taxon>Dioscoreaceae</taxon>
        <taxon>Dioscorea</taxon>
    </lineage>
</organism>
<evidence type="ECO:0000313" key="11">
    <source>
        <dbReference type="EMBL" id="KAJ0961023.1"/>
    </source>
</evidence>
<dbReference type="EC" id="1.18.1.2" evidence="4"/>
<keyword evidence="7" id="KW-0521">NADP</keyword>
<keyword evidence="5" id="KW-0285">Flavoprotein</keyword>
<comment type="catalytic activity">
    <reaction evidence="9">
        <text>2 reduced [2Fe-2S]-[ferredoxin] + NADP(+) + H(+) = 2 oxidized [2Fe-2S]-[ferredoxin] + NADPH</text>
        <dbReference type="Rhea" id="RHEA:20125"/>
        <dbReference type="Rhea" id="RHEA-COMP:10000"/>
        <dbReference type="Rhea" id="RHEA-COMP:10001"/>
        <dbReference type="ChEBI" id="CHEBI:15378"/>
        <dbReference type="ChEBI" id="CHEBI:33737"/>
        <dbReference type="ChEBI" id="CHEBI:33738"/>
        <dbReference type="ChEBI" id="CHEBI:57783"/>
        <dbReference type="ChEBI" id="CHEBI:58349"/>
        <dbReference type="EC" id="1.18.1.2"/>
    </reaction>
</comment>
<protein>
    <recommendedName>
        <fullName evidence="4">ferredoxin--NADP(+) reductase</fullName>
        <ecNumber evidence="4">1.18.1.2</ecNumber>
    </recommendedName>
</protein>
<comment type="similarity">
    <text evidence="3">Belongs to the ferredoxin--NADP reductase type 1 family.</text>
</comment>
<dbReference type="AlphaFoldDB" id="A0A9D5H2M2"/>
<dbReference type="EMBL" id="JAGGNH010000044">
    <property type="protein sequence ID" value="KAJ0961023.1"/>
    <property type="molecule type" value="Genomic_DNA"/>
</dbReference>
<name>A0A9D5H2M2_9LILI</name>
<dbReference type="SUPFAM" id="SSF63380">
    <property type="entry name" value="Riboflavin synthase domain-like"/>
    <property type="match status" value="1"/>
</dbReference>
<keyword evidence="12" id="KW-1185">Reference proteome</keyword>
<accession>A0A9D5H2M2</accession>
<evidence type="ECO:0000256" key="7">
    <source>
        <dbReference type="ARBA" id="ARBA00022857"/>
    </source>
</evidence>
<dbReference type="InterPro" id="IPR001709">
    <property type="entry name" value="Flavoprot_Pyr_Nucl_cyt_Rdtase"/>
</dbReference>
<dbReference type="PANTHER" id="PTHR43314">
    <property type="match status" value="1"/>
</dbReference>
<feature type="domain" description="FAD-binding FR-type" evidence="10">
    <location>
        <begin position="3"/>
        <end position="120"/>
    </location>
</feature>
<dbReference type="InterPro" id="IPR015701">
    <property type="entry name" value="FNR"/>
</dbReference>
<reference evidence="11 12" key="1">
    <citation type="journal article" date="2022" name="Hortic Res">
        <title>The genome of Dioscorea zingiberensis sheds light on the biosynthesis, origin and evolution of the medicinally important diosgenin saponins.</title>
        <authorList>
            <person name="Li Y."/>
            <person name="Tan C."/>
            <person name="Li Z."/>
            <person name="Guo J."/>
            <person name="Li S."/>
            <person name="Chen X."/>
            <person name="Wang C."/>
            <person name="Dai X."/>
            <person name="Yang H."/>
            <person name="Song W."/>
            <person name="Hou L."/>
            <person name="Xu J."/>
            <person name="Tong Z."/>
            <person name="Xu A."/>
            <person name="Yuan X."/>
            <person name="Wang W."/>
            <person name="Yang Q."/>
            <person name="Chen L."/>
            <person name="Sun Z."/>
            <person name="Wang K."/>
            <person name="Pan B."/>
            <person name="Chen J."/>
            <person name="Bao Y."/>
            <person name="Liu F."/>
            <person name="Qi X."/>
            <person name="Gang D.R."/>
            <person name="Wen J."/>
            <person name="Li J."/>
        </authorList>
    </citation>
    <scope>NUCLEOTIDE SEQUENCE [LARGE SCALE GENOMIC DNA]</scope>
    <source>
        <strain evidence="11">Dzin_1.0</strain>
    </source>
</reference>
<evidence type="ECO:0000256" key="4">
    <source>
        <dbReference type="ARBA" id="ARBA00013223"/>
    </source>
</evidence>
<dbReference type="Gene3D" id="3.40.50.80">
    <property type="entry name" value="Nucleotide-binding domain of ferredoxin-NADP reductase (FNR) module"/>
    <property type="match status" value="1"/>
</dbReference>
<gene>
    <name evidence="11" type="ORF">J5N97_000996</name>
</gene>
<keyword evidence="8" id="KW-0560">Oxidoreductase</keyword>
<dbReference type="Pfam" id="PF00175">
    <property type="entry name" value="NAD_binding_1"/>
    <property type="match status" value="1"/>
</dbReference>
<dbReference type="PROSITE" id="PS51384">
    <property type="entry name" value="FAD_FR"/>
    <property type="match status" value="1"/>
</dbReference>
<evidence type="ECO:0000259" key="10">
    <source>
        <dbReference type="PROSITE" id="PS51384"/>
    </source>
</evidence>
<dbReference type="Proteomes" id="UP001085076">
    <property type="component" value="Unassembled WGS sequence"/>
</dbReference>
<dbReference type="PRINTS" id="PR00371">
    <property type="entry name" value="FPNCR"/>
</dbReference>
<evidence type="ECO:0000256" key="8">
    <source>
        <dbReference type="ARBA" id="ARBA00023002"/>
    </source>
</evidence>
<dbReference type="InterPro" id="IPR017927">
    <property type="entry name" value="FAD-bd_FR_type"/>
</dbReference>